<keyword evidence="2" id="KW-1185">Reference proteome</keyword>
<sequence>MGQFTGYPAIVNGLPYAGTNLARPVVFTYNSELYLYSAGDNTAFKWNVTTEAWVTNTPFQTFNGTPYAYAEATVFTYNSELYLIEQKVSTPQGWKWNETGQQWEPDTAIVNGLSYTSTYPIPGVFFIDSTMYCLMGNSAGTTDGYIWNGSAWVTDSGITSGLDADTGAYNMLGVGYNGADLYLVLDAAFHYKWNRTTNQWDAANLGTLTENYKYTLFEWAGSFYLIAGDNSYLGYQYQLTGKINSLAAVEGTNLKAKLVLTLTEALEGGETLTAYVAPSAAGFGDPAYLVELTQTDSVTWEYQTDIEEGEQCYFQVNEIANEIEIDSGEYTGRFYITAAITPTVINITDAANYRVLNSPAHNNNHGLIQFNGFVFGSARNSPTLGEADIFKIDVTDYSSYLQQTIFKNKTAQTLRTYGYDQIIQAGGFLWVNTQAYLVRINPADLDYMVFDGLPSSTHREPLATDGDYIYMTSGLTVTKLDVSLLTGSFASYGYDGSYSVVIPPAAIVDTCTFNQLHPTENVYCHSIITDDLYLYCNQSTPASTLSGYDDSLGINMCHVQKIRKADMVSVGDVTIPRCTDDMVQNNQYLFLGPELGTGAIAEQLGYDWGLLAINKQTLEIKYLKTIVPANDTALTDRSLYGLFIVGGKIIIQTNATLKYTLVIDISEIESWGANLPFGYATEGIFTFQLNGTGFTVACNELVVDNAGYVHTNTWETDTMVFKFTLDTLTTADPEPVIQTTLISSDDANATVQGAILDTGQSAMTSVGFRYGTAPDTLSTNVPATLGTTFEETISSLTPGIYYIQAWGTNTEGTFYGNTVVFSTYNALKLTYDTDDAVLEWLDEKHGLSIRCVQDAPGVADGVTGTATDADGNTYNTIVINQKRWFVENLKTTKYRNGESIPEVTDNSAWAALTTGARSFYENAE</sequence>
<evidence type="ECO:0000313" key="2">
    <source>
        <dbReference type="Proteomes" id="UP001145087"/>
    </source>
</evidence>
<protein>
    <submittedName>
        <fullName evidence="1">Uncharacterized protein</fullName>
    </submittedName>
</protein>
<reference evidence="1" key="1">
    <citation type="submission" date="2022-11" db="EMBL/GenBank/DDBJ databases">
        <title>Marilongibacter aestuarii gen. nov., sp. nov., isolated from tidal flat sediment.</title>
        <authorList>
            <person name="Jiayan W."/>
        </authorList>
    </citation>
    <scope>NUCLEOTIDE SEQUENCE</scope>
    <source>
        <strain evidence="1">Z1-6</strain>
    </source>
</reference>
<organism evidence="1 2">
    <name type="scientific">Draconibacterium aestuarii</name>
    <dbReference type="NCBI Taxonomy" id="2998507"/>
    <lineage>
        <taxon>Bacteria</taxon>
        <taxon>Pseudomonadati</taxon>
        <taxon>Bacteroidota</taxon>
        <taxon>Bacteroidia</taxon>
        <taxon>Marinilabiliales</taxon>
        <taxon>Prolixibacteraceae</taxon>
        <taxon>Draconibacterium</taxon>
    </lineage>
</organism>
<name>A0A9X3F771_9BACT</name>
<proteinExistence type="predicted"/>
<dbReference type="AlphaFoldDB" id="A0A9X3F771"/>
<dbReference type="Proteomes" id="UP001145087">
    <property type="component" value="Unassembled WGS sequence"/>
</dbReference>
<accession>A0A9X3F771</accession>
<dbReference type="RefSeq" id="WP_343332480.1">
    <property type="nucleotide sequence ID" value="NZ_JAPOHD010000013.1"/>
</dbReference>
<evidence type="ECO:0000313" key="1">
    <source>
        <dbReference type="EMBL" id="MCY1720146.1"/>
    </source>
</evidence>
<dbReference type="EMBL" id="JAPOHD010000013">
    <property type="protein sequence ID" value="MCY1720146.1"/>
    <property type="molecule type" value="Genomic_DNA"/>
</dbReference>
<gene>
    <name evidence="1" type="ORF">OU798_07320</name>
</gene>
<comment type="caution">
    <text evidence="1">The sequence shown here is derived from an EMBL/GenBank/DDBJ whole genome shotgun (WGS) entry which is preliminary data.</text>
</comment>